<keyword evidence="2" id="KW-1185">Reference proteome</keyword>
<dbReference type="EMBL" id="CM023472">
    <property type="protein sequence ID" value="KAH7960441.1"/>
    <property type="molecule type" value="Genomic_DNA"/>
</dbReference>
<proteinExistence type="predicted"/>
<name>A0ACB8D7W1_DERSI</name>
<sequence length="93" mass="10865">MNVKTAVRLFSPAVTAALKYLKDQAGHSCDLEFALAEPTIRFIEVVQKWFACMDVSNLQQHIHCNDENARQFEDIEYPRIQWLENDFLFTLKC</sequence>
<evidence type="ECO:0000313" key="1">
    <source>
        <dbReference type="EMBL" id="KAH7960441.1"/>
    </source>
</evidence>
<dbReference type="Proteomes" id="UP000821865">
    <property type="component" value="Chromosome 3"/>
</dbReference>
<gene>
    <name evidence="1" type="ORF">HPB49_019579</name>
</gene>
<organism evidence="1 2">
    <name type="scientific">Dermacentor silvarum</name>
    <name type="common">Tick</name>
    <dbReference type="NCBI Taxonomy" id="543639"/>
    <lineage>
        <taxon>Eukaryota</taxon>
        <taxon>Metazoa</taxon>
        <taxon>Ecdysozoa</taxon>
        <taxon>Arthropoda</taxon>
        <taxon>Chelicerata</taxon>
        <taxon>Arachnida</taxon>
        <taxon>Acari</taxon>
        <taxon>Parasitiformes</taxon>
        <taxon>Ixodida</taxon>
        <taxon>Ixodoidea</taxon>
        <taxon>Ixodidae</taxon>
        <taxon>Rhipicephalinae</taxon>
        <taxon>Dermacentor</taxon>
    </lineage>
</organism>
<evidence type="ECO:0000313" key="2">
    <source>
        <dbReference type="Proteomes" id="UP000821865"/>
    </source>
</evidence>
<reference evidence="1" key="1">
    <citation type="submission" date="2020-05" db="EMBL/GenBank/DDBJ databases">
        <title>Large-scale comparative analyses of tick genomes elucidate their genetic diversity and vector capacities.</title>
        <authorList>
            <person name="Jia N."/>
            <person name="Wang J."/>
            <person name="Shi W."/>
            <person name="Du L."/>
            <person name="Sun Y."/>
            <person name="Zhan W."/>
            <person name="Jiang J."/>
            <person name="Wang Q."/>
            <person name="Zhang B."/>
            <person name="Ji P."/>
            <person name="Sakyi L.B."/>
            <person name="Cui X."/>
            <person name="Yuan T."/>
            <person name="Jiang B."/>
            <person name="Yang W."/>
            <person name="Lam T.T.-Y."/>
            <person name="Chang Q."/>
            <person name="Ding S."/>
            <person name="Wang X."/>
            <person name="Zhu J."/>
            <person name="Ruan X."/>
            <person name="Zhao L."/>
            <person name="Wei J."/>
            <person name="Que T."/>
            <person name="Du C."/>
            <person name="Cheng J."/>
            <person name="Dai P."/>
            <person name="Han X."/>
            <person name="Huang E."/>
            <person name="Gao Y."/>
            <person name="Liu J."/>
            <person name="Shao H."/>
            <person name="Ye R."/>
            <person name="Li L."/>
            <person name="Wei W."/>
            <person name="Wang X."/>
            <person name="Wang C."/>
            <person name="Yang T."/>
            <person name="Huo Q."/>
            <person name="Li W."/>
            <person name="Guo W."/>
            <person name="Chen H."/>
            <person name="Zhou L."/>
            <person name="Ni X."/>
            <person name="Tian J."/>
            <person name="Zhou Y."/>
            <person name="Sheng Y."/>
            <person name="Liu T."/>
            <person name="Pan Y."/>
            <person name="Xia L."/>
            <person name="Li J."/>
            <person name="Zhao F."/>
            <person name="Cao W."/>
        </authorList>
    </citation>
    <scope>NUCLEOTIDE SEQUENCE</scope>
    <source>
        <strain evidence="1">Dsil-2018</strain>
    </source>
</reference>
<comment type="caution">
    <text evidence="1">The sequence shown here is derived from an EMBL/GenBank/DDBJ whole genome shotgun (WGS) entry which is preliminary data.</text>
</comment>
<accession>A0ACB8D7W1</accession>
<protein>
    <submittedName>
        <fullName evidence="1">Uncharacterized protein</fullName>
    </submittedName>
</protein>